<protein>
    <submittedName>
        <fullName evidence="2">Uncharacterized protein</fullName>
    </submittedName>
</protein>
<proteinExistence type="predicted"/>
<gene>
    <name evidence="2" type="ORF">ARMOST_04109</name>
</gene>
<accession>A0A284QWF8</accession>
<dbReference type="STRING" id="47428.A0A284QWF8"/>
<dbReference type="OrthoDB" id="3053346at2759"/>
<name>A0A284QWF8_ARMOS</name>
<evidence type="ECO:0000256" key="1">
    <source>
        <dbReference type="SAM" id="MobiDB-lite"/>
    </source>
</evidence>
<organism evidence="2 3">
    <name type="scientific">Armillaria ostoyae</name>
    <name type="common">Armillaria root rot fungus</name>
    <dbReference type="NCBI Taxonomy" id="47428"/>
    <lineage>
        <taxon>Eukaryota</taxon>
        <taxon>Fungi</taxon>
        <taxon>Dikarya</taxon>
        <taxon>Basidiomycota</taxon>
        <taxon>Agaricomycotina</taxon>
        <taxon>Agaricomycetes</taxon>
        <taxon>Agaricomycetidae</taxon>
        <taxon>Agaricales</taxon>
        <taxon>Marasmiineae</taxon>
        <taxon>Physalacriaceae</taxon>
        <taxon>Armillaria</taxon>
    </lineage>
</organism>
<dbReference type="EMBL" id="FUEG01000002">
    <property type="protein sequence ID" value="SJL00795.1"/>
    <property type="molecule type" value="Genomic_DNA"/>
</dbReference>
<dbReference type="AlphaFoldDB" id="A0A284QWF8"/>
<dbReference type="Proteomes" id="UP000219338">
    <property type="component" value="Unassembled WGS sequence"/>
</dbReference>
<keyword evidence="3" id="KW-1185">Reference proteome</keyword>
<evidence type="ECO:0000313" key="2">
    <source>
        <dbReference type="EMBL" id="SJL00795.1"/>
    </source>
</evidence>
<feature type="region of interest" description="Disordered" evidence="1">
    <location>
        <begin position="286"/>
        <end position="322"/>
    </location>
</feature>
<evidence type="ECO:0000313" key="3">
    <source>
        <dbReference type="Proteomes" id="UP000219338"/>
    </source>
</evidence>
<sequence length="343" mass="39247">MNMNHPPYNCYFAFSIDVAATLDLYCDGGDDVMLQKLNGLKDRVFAGYCVAVERRSNEDNKFHTAYIRPVQQGLTKPYRDRRKPHYARPAMCIPILPETVHPRSREALQLSKPLPWDNCYHPTCYDVRARVPSERRDYSQLPRVMGFSPQIVKPLAEDARYYRLLQSGLDEDQVLRIMDGQEDAPDTGDASETDSQSCHMFFANIPGSEEPEEDRTFLPVLRIDHVLSNVPEISDPSQLWEDRDLFAEIVEEYQLEQYGPVVFDDSPIEDEPLSDNFSVAYSLMSAQSGTSTEELGPDSPDSRELESSSEGSPEAPEPSRKGKWKIKSLFRWALKWHKFSNKP</sequence>
<reference evidence="3" key="1">
    <citation type="journal article" date="2017" name="Nat. Ecol. Evol.">
        <title>Genome expansion and lineage-specific genetic innovations in the forest pathogenic fungi Armillaria.</title>
        <authorList>
            <person name="Sipos G."/>
            <person name="Prasanna A.N."/>
            <person name="Walter M.C."/>
            <person name="O'Connor E."/>
            <person name="Balint B."/>
            <person name="Krizsan K."/>
            <person name="Kiss B."/>
            <person name="Hess J."/>
            <person name="Varga T."/>
            <person name="Slot J."/>
            <person name="Riley R."/>
            <person name="Boka B."/>
            <person name="Rigling D."/>
            <person name="Barry K."/>
            <person name="Lee J."/>
            <person name="Mihaltcheva S."/>
            <person name="LaButti K."/>
            <person name="Lipzen A."/>
            <person name="Waldron R."/>
            <person name="Moloney N.M."/>
            <person name="Sperisen C."/>
            <person name="Kredics L."/>
            <person name="Vagvoelgyi C."/>
            <person name="Patrignani A."/>
            <person name="Fitzpatrick D."/>
            <person name="Nagy I."/>
            <person name="Doyle S."/>
            <person name="Anderson J.B."/>
            <person name="Grigoriev I.V."/>
            <person name="Gueldener U."/>
            <person name="Muensterkoetter M."/>
            <person name="Nagy L.G."/>
        </authorList>
    </citation>
    <scope>NUCLEOTIDE SEQUENCE [LARGE SCALE GENOMIC DNA]</scope>
    <source>
        <strain evidence="3">C18/9</strain>
    </source>
</reference>
<dbReference type="OMA" id="MFFANIP"/>